<dbReference type="STRING" id="311410.LA5095_04341"/>
<proteinExistence type="predicted"/>
<reference evidence="2" key="1">
    <citation type="submission" date="2015-07" db="EMBL/GenBank/DDBJ databases">
        <authorList>
            <person name="Rodrigo-Torres Lidia"/>
            <person name="Arahal R.David."/>
        </authorList>
    </citation>
    <scope>NUCLEOTIDE SEQUENCE [LARGE SCALE GENOMIC DNA]</scope>
    <source>
        <strain evidence="2">CECT 5096</strain>
    </source>
</reference>
<evidence type="ECO:0000313" key="1">
    <source>
        <dbReference type="EMBL" id="CTQ75405.1"/>
    </source>
</evidence>
<evidence type="ECO:0000313" key="2">
    <source>
        <dbReference type="Proteomes" id="UP000049983"/>
    </source>
</evidence>
<organism evidence="1 2">
    <name type="scientific">Roseibium album</name>
    <dbReference type="NCBI Taxonomy" id="311410"/>
    <lineage>
        <taxon>Bacteria</taxon>
        <taxon>Pseudomonadati</taxon>
        <taxon>Pseudomonadota</taxon>
        <taxon>Alphaproteobacteria</taxon>
        <taxon>Hyphomicrobiales</taxon>
        <taxon>Stappiaceae</taxon>
        <taxon>Roseibium</taxon>
    </lineage>
</organism>
<dbReference type="Proteomes" id="UP000049983">
    <property type="component" value="Unassembled WGS sequence"/>
</dbReference>
<name>A0A0M7AJR6_9HYPH</name>
<dbReference type="EMBL" id="CXWC01000012">
    <property type="protein sequence ID" value="CTQ75405.1"/>
    <property type="molecule type" value="Genomic_DNA"/>
</dbReference>
<dbReference type="RefSeq" id="WP_199485844.1">
    <property type="nucleotide sequence ID" value="NZ_CXWA01000008.1"/>
</dbReference>
<dbReference type="AlphaFoldDB" id="A0A0M7AJR6"/>
<protein>
    <submittedName>
        <fullName evidence="1">Uncharacterized protein</fullName>
    </submittedName>
</protein>
<dbReference type="GeneID" id="97673695"/>
<sequence>MRKTIQFRAIASSCLNSGYVLACHPQIDPRFDTNEIQEAIVECGDLELRPAFRRYARLWSYEDNATCLRLDTGTFHPVRIDQDGPEHMTPDRQLPRQSAMVHIDYLMFGHFMYLEYLVGRGSKHTLFSLDGDPGLSNACLASWKERFLGGRLDVAVLTCNKSATIDEKTLLWPKPQSSNGRLIQRIPICIQSMPGRRGLLPTAFCPRE</sequence>
<accession>A0A0M7AJR6</accession>
<gene>
    <name evidence="1" type="ORF">LA5096_04362</name>
</gene>
<keyword evidence="2" id="KW-1185">Reference proteome</keyword>